<accession>F0WS80</accession>
<dbReference type="AlphaFoldDB" id="F0WS80"/>
<reference evidence="2" key="2">
    <citation type="submission" date="2011-02" db="EMBL/GenBank/DDBJ databases">
        <authorList>
            <person name="MacLean D."/>
        </authorList>
    </citation>
    <scope>NUCLEOTIDE SEQUENCE</scope>
</reference>
<keyword evidence="1" id="KW-0732">Signal</keyword>
<dbReference type="EMBL" id="FR824271">
    <property type="protein sequence ID" value="CCA24198.1"/>
    <property type="molecule type" value="Genomic_DNA"/>
</dbReference>
<dbReference type="HOGENOM" id="CLU_1362555_0_0_1"/>
<protein>
    <submittedName>
        <fullName evidence="2">AlNc14C226G9218 protein</fullName>
    </submittedName>
</protein>
<reference evidence="2" key="1">
    <citation type="journal article" date="2011" name="PLoS Biol.">
        <title>Gene gain and loss during evolution of obligate parasitism in the white rust pathogen of Arabidopsis thaliana.</title>
        <authorList>
            <person name="Kemen E."/>
            <person name="Gardiner A."/>
            <person name="Schultz-Larsen T."/>
            <person name="Kemen A.C."/>
            <person name="Balmuth A.L."/>
            <person name="Robert-Seilaniantz A."/>
            <person name="Bailey K."/>
            <person name="Holub E."/>
            <person name="Studholme D.J."/>
            <person name="Maclean D."/>
            <person name="Jones J.D."/>
        </authorList>
    </citation>
    <scope>NUCLEOTIDE SEQUENCE</scope>
</reference>
<proteinExistence type="predicted"/>
<feature type="chain" id="PRO_5003261750" evidence="1">
    <location>
        <begin position="23"/>
        <end position="201"/>
    </location>
</feature>
<evidence type="ECO:0000256" key="1">
    <source>
        <dbReference type="SAM" id="SignalP"/>
    </source>
</evidence>
<feature type="signal peptide" evidence="1">
    <location>
        <begin position="1"/>
        <end position="22"/>
    </location>
</feature>
<evidence type="ECO:0000313" key="2">
    <source>
        <dbReference type="EMBL" id="CCA24198.1"/>
    </source>
</evidence>
<sequence length="201" mass="22944">MTSCSLSSQIWSLMLILVLSHANPDPEPKPDRKNYILTEAFPLLDPYKSERYDIAGLEVNKFPNELKEGDLCLVLTNFSKSTMDHLKIVVKSIKARVKSVSVSDTFRKHVSSMKSFEEILRAEHLISYSAALLDTLIGIGGTYNKYASYNNFASAVKRESRIHLREDPPSVQAIEVSWELVLLEKSNFNKHKYCIYTERIQ</sequence>
<organism evidence="2">
    <name type="scientific">Albugo laibachii Nc14</name>
    <dbReference type="NCBI Taxonomy" id="890382"/>
    <lineage>
        <taxon>Eukaryota</taxon>
        <taxon>Sar</taxon>
        <taxon>Stramenopiles</taxon>
        <taxon>Oomycota</taxon>
        <taxon>Peronosporomycetes</taxon>
        <taxon>Albuginales</taxon>
        <taxon>Albuginaceae</taxon>
        <taxon>Albugo</taxon>
    </lineage>
</organism>
<gene>
    <name evidence="2" type="primary">AlNc14C226G9218</name>
    <name evidence="2" type="ORF">ALNC14_103420</name>
</gene>
<name>F0WS80_9STRA</name>